<keyword evidence="8" id="KW-1185">Reference proteome</keyword>
<gene>
    <name evidence="7" type="ORF">GCM10007298_08090</name>
</gene>
<proteinExistence type="inferred from homology"/>
<dbReference type="PRINTS" id="PR00039">
    <property type="entry name" value="HTHLYSR"/>
</dbReference>
<evidence type="ECO:0000256" key="1">
    <source>
        <dbReference type="ARBA" id="ARBA00009437"/>
    </source>
</evidence>
<evidence type="ECO:0000313" key="8">
    <source>
        <dbReference type="Proteomes" id="UP000632454"/>
    </source>
</evidence>
<comment type="similarity">
    <text evidence="1">Belongs to the LysR transcriptional regulatory family.</text>
</comment>
<dbReference type="EMBL" id="BMCS01000001">
    <property type="protein sequence ID" value="GGF14444.1"/>
    <property type="molecule type" value="Genomic_DNA"/>
</dbReference>
<organism evidence="7 8">
    <name type="scientific">Williamsia phyllosphaerae</name>
    <dbReference type="NCBI Taxonomy" id="885042"/>
    <lineage>
        <taxon>Bacteria</taxon>
        <taxon>Bacillati</taxon>
        <taxon>Actinomycetota</taxon>
        <taxon>Actinomycetes</taxon>
        <taxon>Mycobacteriales</taxon>
        <taxon>Nocardiaceae</taxon>
        <taxon>Williamsia</taxon>
    </lineage>
</organism>
<accession>A0ABQ1UAB4</accession>
<evidence type="ECO:0000313" key="7">
    <source>
        <dbReference type="EMBL" id="GGF14444.1"/>
    </source>
</evidence>
<evidence type="ECO:0000256" key="4">
    <source>
        <dbReference type="ARBA" id="ARBA00023159"/>
    </source>
</evidence>
<dbReference type="InterPro" id="IPR036390">
    <property type="entry name" value="WH_DNA-bd_sf"/>
</dbReference>
<keyword evidence="4" id="KW-0010">Activator</keyword>
<evidence type="ECO:0000256" key="3">
    <source>
        <dbReference type="ARBA" id="ARBA00023125"/>
    </source>
</evidence>
<protein>
    <submittedName>
        <fullName evidence="7">LysR family transcriptional regulator</fullName>
    </submittedName>
</protein>
<keyword evidence="5" id="KW-0804">Transcription</keyword>
<name>A0ABQ1UAB4_9NOCA</name>
<dbReference type="Pfam" id="PF00126">
    <property type="entry name" value="HTH_1"/>
    <property type="match status" value="1"/>
</dbReference>
<dbReference type="Gene3D" id="3.40.190.10">
    <property type="entry name" value="Periplasmic binding protein-like II"/>
    <property type="match status" value="2"/>
</dbReference>
<feature type="domain" description="HTH lysR-type" evidence="6">
    <location>
        <begin position="3"/>
        <end position="60"/>
    </location>
</feature>
<dbReference type="Proteomes" id="UP000632454">
    <property type="component" value="Unassembled WGS sequence"/>
</dbReference>
<dbReference type="PANTHER" id="PTHR30346">
    <property type="entry name" value="TRANSCRIPTIONAL DUAL REGULATOR HCAR-RELATED"/>
    <property type="match status" value="1"/>
</dbReference>
<dbReference type="SUPFAM" id="SSF53850">
    <property type="entry name" value="Periplasmic binding protein-like II"/>
    <property type="match status" value="1"/>
</dbReference>
<comment type="caution">
    <text evidence="7">The sequence shown here is derived from an EMBL/GenBank/DDBJ whole genome shotgun (WGS) entry which is preliminary data.</text>
</comment>
<dbReference type="PROSITE" id="PS50931">
    <property type="entry name" value="HTH_LYSR"/>
    <property type="match status" value="1"/>
</dbReference>
<dbReference type="InterPro" id="IPR005119">
    <property type="entry name" value="LysR_subst-bd"/>
</dbReference>
<evidence type="ECO:0000259" key="6">
    <source>
        <dbReference type="PROSITE" id="PS50931"/>
    </source>
</evidence>
<reference evidence="8" key="1">
    <citation type="journal article" date="2019" name="Int. J. Syst. Evol. Microbiol.">
        <title>The Global Catalogue of Microorganisms (GCM) 10K type strain sequencing project: providing services to taxonomists for standard genome sequencing and annotation.</title>
        <authorList>
            <consortium name="The Broad Institute Genomics Platform"/>
            <consortium name="The Broad Institute Genome Sequencing Center for Infectious Disease"/>
            <person name="Wu L."/>
            <person name="Ma J."/>
        </authorList>
    </citation>
    <scope>NUCLEOTIDE SEQUENCE [LARGE SCALE GENOMIC DNA]</scope>
    <source>
        <strain evidence="8">CCM 7855</strain>
    </source>
</reference>
<dbReference type="PANTHER" id="PTHR30346:SF0">
    <property type="entry name" value="HCA OPERON TRANSCRIPTIONAL ACTIVATOR HCAR"/>
    <property type="match status" value="1"/>
</dbReference>
<sequence length="288" mass="31656">MDVDLRKLRYFVAVADELHFGRAADRLHIAQPVLSRQIRALEDELRVPLFDRDRRGTTLTPAGQQLLDDARPLLMSAEALTRRVQAATDGGVTFTIGFMPGITLTSVVKAMRAKHPDLSARLLRTGWDNQVEVLHDGRADVSIVRLPIDQTGLELHPLFTEPRLAMVATNHPLAQRESVCIAELANDHLLQDPDAVPEWRDVAVEIRTGSRPSVPAIHSVEEKLELVADGTGIAVLPASTAGFYTRRGVVALAVDDLGPNRVALACPIDRRTPLVYEFVETAQALLPE</sequence>
<dbReference type="Pfam" id="PF03466">
    <property type="entry name" value="LysR_substrate"/>
    <property type="match status" value="1"/>
</dbReference>
<keyword evidence="2" id="KW-0805">Transcription regulation</keyword>
<dbReference type="SUPFAM" id="SSF46785">
    <property type="entry name" value="Winged helix' DNA-binding domain"/>
    <property type="match status" value="1"/>
</dbReference>
<dbReference type="RefSeq" id="WP_188487105.1">
    <property type="nucleotide sequence ID" value="NZ_BMCS01000001.1"/>
</dbReference>
<dbReference type="CDD" id="cd08414">
    <property type="entry name" value="PBP2_LTTR_aromatics_like"/>
    <property type="match status" value="1"/>
</dbReference>
<dbReference type="Gene3D" id="1.10.10.10">
    <property type="entry name" value="Winged helix-like DNA-binding domain superfamily/Winged helix DNA-binding domain"/>
    <property type="match status" value="1"/>
</dbReference>
<dbReference type="InterPro" id="IPR036388">
    <property type="entry name" value="WH-like_DNA-bd_sf"/>
</dbReference>
<keyword evidence="3" id="KW-0238">DNA-binding</keyword>
<evidence type="ECO:0000256" key="2">
    <source>
        <dbReference type="ARBA" id="ARBA00023015"/>
    </source>
</evidence>
<evidence type="ECO:0000256" key="5">
    <source>
        <dbReference type="ARBA" id="ARBA00023163"/>
    </source>
</evidence>
<dbReference type="InterPro" id="IPR000847">
    <property type="entry name" value="LysR_HTH_N"/>
</dbReference>